<name>A0A4C1T2N8_EUMVA</name>
<dbReference type="OrthoDB" id="8164283at2759"/>
<comment type="caution">
    <text evidence="2">The sequence shown here is derived from an EMBL/GenBank/DDBJ whole genome shotgun (WGS) entry which is preliminary data.</text>
</comment>
<dbReference type="InterPro" id="IPR043030">
    <property type="entry name" value="BGBP_N_sf"/>
</dbReference>
<proteinExistence type="predicted"/>
<feature type="domain" description="CBM39" evidence="1">
    <location>
        <begin position="249"/>
        <end position="330"/>
    </location>
</feature>
<dbReference type="AlphaFoldDB" id="A0A4C1T2N8"/>
<dbReference type="EMBL" id="BGZK01004337">
    <property type="protein sequence ID" value="GBP08404.1"/>
    <property type="molecule type" value="Genomic_DNA"/>
</dbReference>
<evidence type="ECO:0000313" key="2">
    <source>
        <dbReference type="EMBL" id="GBP08404.1"/>
    </source>
</evidence>
<dbReference type="Gene3D" id="2.60.40.2140">
    <property type="entry name" value="Beta-1,3-glucan-recognition protein, N-terminal domain"/>
    <property type="match status" value="3"/>
</dbReference>
<dbReference type="GO" id="GO:0030246">
    <property type="term" value="F:carbohydrate binding"/>
    <property type="evidence" value="ECO:0007669"/>
    <property type="project" value="InterPro"/>
</dbReference>
<dbReference type="Proteomes" id="UP000299102">
    <property type="component" value="Unassembled WGS sequence"/>
</dbReference>
<accession>A0A4C1T2N8</accession>
<dbReference type="Pfam" id="PF15886">
    <property type="entry name" value="CBM39"/>
    <property type="match status" value="3"/>
</dbReference>
<sequence>MEHRTFTFNAKINSQFEQLENGTFSGDIYGPDGNNQWTHENPNAELQLGDILYYWFTCKKNGRSFTTDRLYYAIKNDDVSAIAADILPTLTVKAYSNGFQVSISHKMVWNILGSMPNSQLQENECGLFSGFVNEPDGIPTPTIKIYSKGFEVSIPHEEGIECFRFDAAVDSAVMPNKDELKANERGTISGRINAPGKNKLFTFSDFHAKLNCGDVLHYRISERINGKIISRGNCYRIVKKIMKMPVRHLDTKTVSSTEVHPKGLRICIPHEEGVDYFRVDANVNSELREHERGTLSDNIYERDENGQWTYLNLSAELKPGDTLCTGLVKA</sequence>
<keyword evidence="3" id="KW-1185">Reference proteome</keyword>
<dbReference type="PROSITE" id="PS51969">
    <property type="entry name" value="CBM39"/>
    <property type="match status" value="3"/>
</dbReference>
<dbReference type="InterPro" id="IPR031756">
    <property type="entry name" value="BGBP_N"/>
</dbReference>
<gene>
    <name evidence="2" type="primary">GRP</name>
    <name evidence="2" type="ORF">EVAR_71097_1</name>
</gene>
<evidence type="ECO:0000259" key="1">
    <source>
        <dbReference type="PROSITE" id="PS51969"/>
    </source>
</evidence>
<feature type="domain" description="CBM39" evidence="1">
    <location>
        <begin position="1"/>
        <end position="79"/>
    </location>
</feature>
<reference evidence="2 3" key="1">
    <citation type="journal article" date="2019" name="Commun. Biol.">
        <title>The bagworm genome reveals a unique fibroin gene that provides high tensile strength.</title>
        <authorList>
            <person name="Kono N."/>
            <person name="Nakamura H."/>
            <person name="Ohtoshi R."/>
            <person name="Tomita M."/>
            <person name="Numata K."/>
            <person name="Arakawa K."/>
        </authorList>
    </citation>
    <scope>NUCLEOTIDE SEQUENCE [LARGE SCALE GENOMIC DNA]</scope>
</reference>
<protein>
    <submittedName>
        <fullName evidence="2">Beta-1,3-glucan-binding protein</fullName>
    </submittedName>
</protein>
<feature type="domain" description="CBM39" evidence="1">
    <location>
        <begin position="136"/>
        <end position="243"/>
    </location>
</feature>
<evidence type="ECO:0000313" key="3">
    <source>
        <dbReference type="Proteomes" id="UP000299102"/>
    </source>
</evidence>
<organism evidence="2 3">
    <name type="scientific">Eumeta variegata</name>
    <name type="common">Bagworm moth</name>
    <name type="synonym">Eumeta japonica</name>
    <dbReference type="NCBI Taxonomy" id="151549"/>
    <lineage>
        <taxon>Eukaryota</taxon>
        <taxon>Metazoa</taxon>
        <taxon>Ecdysozoa</taxon>
        <taxon>Arthropoda</taxon>
        <taxon>Hexapoda</taxon>
        <taxon>Insecta</taxon>
        <taxon>Pterygota</taxon>
        <taxon>Neoptera</taxon>
        <taxon>Endopterygota</taxon>
        <taxon>Lepidoptera</taxon>
        <taxon>Glossata</taxon>
        <taxon>Ditrysia</taxon>
        <taxon>Tineoidea</taxon>
        <taxon>Psychidae</taxon>
        <taxon>Oiketicinae</taxon>
        <taxon>Eumeta</taxon>
    </lineage>
</organism>